<evidence type="ECO:0000256" key="6">
    <source>
        <dbReference type="ARBA" id="ARBA00023136"/>
    </source>
</evidence>
<feature type="transmembrane region" description="Helical" evidence="7">
    <location>
        <begin position="105"/>
        <end position="128"/>
    </location>
</feature>
<gene>
    <name evidence="9" type="ORF">IAB37_05120</name>
</gene>
<name>A0A9D1J5D1_9FIRM</name>
<reference evidence="9" key="2">
    <citation type="journal article" date="2021" name="PeerJ">
        <title>Extensive microbial diversity within the chicken gut microbiome revealed by metagenomics and culture.</title>
        <authorList>
            <person name="Gilroy R."/>
            <person name="Ravi A."/>
            <person name="Getino M."/>
            <person name="Pursley I."/>
            <person name="Horton D.L."/>
            <person name="Alikhan N.F."/>
            <person name="Baker D."/>
            <person name="Gharbi K."/>
            <person name="Hall N."/>
            <person name="Watson M."/>
            <person name="Adriaenssens E.M."/>
            <person name="Foster-Nyarko E."/>
            <person name="Jarju S."/>
            <person name="Secka A."/>
            <person name="Antonio M."/>
            <person name="Oren A."/>
            <person name="Chaudhuri R.R."/>
            <person name="La Ragione R."/>
            <person name="Hildebrand F."/>
            <person name="Pallen M.J."/>
        </authorList>
    </citation>
    <scope>NUCLEOTIDE SEQUENCE</scope>
    <source>
        <strain evidence="9">CHK189-12415</strain>
    </source>
</reference>
<comment type="caution">
    <text evidence="9">The sequence shown here is derived from an EMBL/GenBank/DDBJ whole genome shotgun (WGS) entry which is preliminary data.</text>
</comment>
<reference evidence="9" key="1">
    <citation type="submission" date="2020-10" db="EMBL/GenBank/DDBJ databases">
        <authorList>
            <person name="Gilroy R."/>
        </authorList>
    </citation>
    <scope>NUCLEOTIDE SEQUENCE</scope>
    <source>
        <strain evidence="9">CHK189-12415</strain>
    </source>
</reference>
<accession>A0A9D1J5D1</accession>
<evidence type="ECO:0000313" key="9">
    <source>
        <dbReference type="EMBL" id="HIR60939.1"/>
    </source>
</evidence>
<feature type="transmembrane region" description="Helical" evidence="7">
    <location>
        <begin position="45"/>
        <end position="63"/>
    </location>
</feature>
<evidence type="ECO:0000256" key="4">
    <source>
        <dbReference type="ARBA" id="ARBA00022692"/>
    </source>
</evidence>
<dbReference type="GO" id="GO:0016780">
    <property type="term" value="F:phosphotransferase activity, for other substituted phosphate groups"/>
    <property type="evidence" value="ECO:0007669"/>
    <property type="project" value="TreeGrafter"/>
</dbReference>
<evidence type="ECO:0000256" key="1">
    <source>
        <dbReference type="ARBA" id="ARBA00004141"/>
    </source>
</evidence>
<keyword evidence="5 7" id="KW-1133">Transmembrane helix</keyword>
<sequence length="469" mass="52888">MYRRNERGWFKHLDFLMVDLVALELSFTVAVLLRFGFAGPADASLYGKVAVLLVIIHCCVVFFDESYHGILRRGYLIEAKATVKHVVLVVGLLLLYLYLTKQTELARMFFLYFVITSLVLIWVFRCLYKKLLKEARSRPSEKQYRLLVATGSAHVADVLKNLRDTSAKIVGLCLLDQDRIGESLEGIPVVASQETMLDYIKGNAVDGLFISSPSSRKLPDILLETCIRMGTSVHIGIIAPNPNGDNQIIESMGDYTVLTRSVRIASARQLLIKRAVDICAGIAGIVLTGIACLIVGPMIYKASPGPIFFSQTRVGKNGRKFKIYKFRSMYMDAEERKKELMARNKIADGLMFKMDDDPRIIKGIGHFIRDYSIDELPQFINVLRGEMSLIGTRPPTVEEYEKYDYHHKVRLAIKPGITGMWQVSGRSNITDFEEVVKLDASYITNWTLGLDFKILLKTVKVVLQRDGAV</sequence>
<comment type="subcellular location">
    <subcellularLocation>
        <location evidence="1">Membrane</location>
        <topology evidence="1">Multi-pass membrane protein</topology>
    </subcellularLocation>
</comment>
<feature type="transmembrane region" description="Helical" evidence="7">
    <location>
        <begin position="12"/>
        <end position="33"/>
    </location>
</feature>
<keyword evidence="4 7" id="KW-0812">Transmembrane</keyword>
<dbReference type="InterPro" id="IPR017475">
    <property type="entry name" value="EPS_sugar_tfrase"/>
</dbReference>
<dbReference type="PANTHER" id="PTHR30576">
    <property type="entry name" value="COLANIC BIOSYNTHESIS UDP-GLUCOSE LIPID CARRIER TRANSFERASE"/>
    <property type="match status" value="1"/>
</dbReference>
<feature type="transmembrane region" description="Helical" evidence="7">
    <location>
        <begin position="278"/>
        <end position="300"/>
    </location>
</feature>
<dbReference type="PANTHER" id="PTHR30576:SF10">
    <property type="entry name" value="SLL5057 PROTEIN"/>
    <property type="match status" value="1"/>
</dbReference>
<evidence type="ECO:0000259" key="8">
    <source>
        <dbReference type="Pfam" id="PF02397"/>
    </source>
</evidence>
<proteinExistence type="inferred from homology"/>
<keyword evidence="3 9" id="KW-0808">Transferase</keyword>
<dbReference type="InterPro" id="IPR003362">
    <property type="entry name" value="Bact_transf"/>
</dbReference>
<evidence type="ECO:0000256" key="7">
    <source>
        <dbReference type="SAM" id="Phobius"/>
    </source>
</evidence>
<dbReference type="NCBIfam" id="TIGR03025">
    <property type="entry name" value="EPS_sugtrans"/>
    <property type="match status" value="1"/>
</dbReference>
<dbReference type="GO" id="GO:0016020">
    <property type="term" value="C:membrane"/>
    <property type="evidence" value="ECO:0007669"/>
    <property type="project" value="UniProtKB-SubCell"/>
</dbReference>
<keyword evidence="6 7" id="KW-0472">Membrane</keyword>
<dbReference type="Proteomes" id="UP000824241">
    <property type="component" value="Unassembled WGS sequence"/>
</dbReference>
<dbReference type="AlphaFoldDB" id="A0A9D1J5D1"/>
<protein>
    <submittedName>
        <fullName evidence="9">Sugar transferase</fullName>
    </submittedName>
</protein>
<feature type="domain" description="Bacterial sugar transferase" evidence="8">
    <location>
        <begin position="273"/>
        <end position="464"/>
    </location>
</feature>
<comment type="similarity">
    <text evidence="2">Belongs to the bacterial sugar transferase family.</text>
</comment>
<organism evidence="9 10">
    <name type="scientific">Candidatus Faecivivens stercoravium</name>
    <dbReference type="NCBI Taxonomy" id="2840803"/>
    <lineage>
        <taxon>Bacteria</taxon>
        <taxon>Bacillati</taxon>
        <taxon>Bacillota</taxon>
        <taxon>Clostridia</taxon>
        <taxon>Eubacteriales</taxon>
        <taxon>Oscillospiraceae</taxon>
        <taxon>Oscillospiraceae incertae sedis</taxon>
        <taxon>Candidatus Faecivivens</taxon>
    </lineage>
</organism>
<feature type="transmembrane region" description="Helical" evidence="7">
    <location>
        <begin position="83"/>
        <end position="99"/>
    </location>
</feature>
<evidence type="ECO:0000256" key="3">
    <source>
        <dbReference type="ARBA" id="ARBA00022679"/>
    </source>
</evidence>
<dbReference type="Pfam" id="PF13727">
    <property type="entry name" value="CoA_binding_3"/>
    <property type="match status" value="1"/>
</dbReference>
<evidence type="ECO:0000256" key="5">
    <source>
        <dbReference type="ARBA" id="ARBA00022989"/>
    </source>
</evidence>
<dbReference type="EMBL" id="DVHA01000167">
    <property type="protein sequence ID" value="HIR60939.1"/>
    <property type="molecule type" value="Genomic_DNA"/>
</dbReference>
<dbReference type="Pfam" id="PF02397">
    <property type="entry name" value="Bac_transf"/>
    <property type="match status" value="1"/>
</dbReference>
<evidence type="ECO:0000313" key="10">
    <source>
        <dbReference type="Proteomes" id="UP000824241"/>
    </source>
</evidence>
<evidence type="ECO:0000256" key="2">
    <source>
        <dbReference type="ARBA" id="ARBA00006464"/>
    </source>
</evidence>